<proteinExistence type="predicted"/>
<evidence type="ECO:0000259" key="1">
    <source>
        <dbReference type="PROSITE" id="PS51186"/>
    </source>
</evidence>
<sequence>MVTARYINPEIHPALTDEDKKKCIDVRIKVFVDEQKYPLETETDDEYDPISAHWLATCQIADTNERVPVGTIRLVPVKNDKQVGKLGRLAVLSDARGLSLGKKLTLTMLEDAKVQGIKSIVLDAQIDKRGFYEKIGFAVEDADKEPYLVDGTPHCKMWMRSIPKEKLI</sequence>
<dbReference type="InterPro" id="IPR000182">
    <property type="entry name" value="GNAT_dom"/>
</dbReference>
<dbReference type="PANTHER" id="PTHR13355">
    <property type="entry name" value="GLUCOSAMINE 6-PHOSPHATE N-ACETYLTRANSFERASE"/>
    <property type="match status" value="1"/>
</dbReference>
<dbReference type="Pfam" id="PF00583">
    <property type="entry name" value="Acetyltransf_1"/>
    <property type="match status" value="1"/>
</dbReference>
<dbReference type="EMBL" id="JAEPRB010000528">
    <property type="protein sequence ID" value="KAG2215333.1"/>
    <property type="molecule type" value="Genomic_DNA"/>
</dbReference>
<dbReference type="InterPro" id="IPR016181">
    <property type="entry name" value="Acyl_CoA_acyltransferase"/>
</dbReference>
<dbReference type="CDD" id="cd04301">
    <property type="entry name" value="NAT_SF"/>
    <property type="match status" value="1"/>
</dbReference>
<reference evidence="2 3" key="1">
    <citation type="submission" date="2020-12" db="EMBL/GenBank/DDBJ databases">
        <title>Metabolic potential, ecology and presence of endohyphal bacteria is reflected in genomic diversity of Mucoromycotina.</title>
        <authorList>
            <person name="Muszewska A."/>
            <person name="Okrasinska A."/>
            <person name="Steczkiewicz K."/>
            <person name="Drgas O."/>
            <person name="Orlowska M."/>
            <person name="Perlinska-Lenart U."/>
            <person name="Aleksandrzak-Piekarczyk T."/>
            <person name="Szatraj K."/>
            <person name="Zielenkiewicz U."/>
            <person name="Pilsyk S."/>
            <person name="Malc E."/>
            <person name="Mieczkowski P."/>
            <person name="Kruszewska J.S."/>
            <person name="Biernat P."/>
            <person name="Pawlowska J."/>
        </authorList>
    </citation>
    <scope>NUCLEOTIDE SEQUENCE [LARGE SCALE GENOMIC DNA]</scope>
    <source>
        <strain evidence="2 3">CBS 142.35</strain>
    </source>
</reference>
<evidence type="ECO:0000313" key="2">
    <source>
        <dbReference type="EMBL" id="KAG2215333.1"/>
    </source>
</evidence>
<evidence type="ECO:0000313" key="3">
    <source>
        <dbReference type="Proteomes" id="UP000646827"/>
    </source>
</evidence>
<comment type="caution">
    <text evidence="2">The sequence shown here is derived from an EMBL/GenBank/DDBJ whole genome shotgun (WGS) entry which is preliminary data.</text>
</comment>
<keyword evidence="3" id="KW-1185">Reference proteome</keyword>
<organism evidence="2 3">
    <name type="scientific">Circinella minor</name>
    <dbReference type="NCBI Taxonomy" id="1195481"/>
    <lineage>
        <taxon>Eukaryota</taxon>
        <taxon>Fungi</taxon>
        <taxon>Fungi incertae sedis</taxon>
        <taxon>Mucoromycota</taxon>
        <taxon>Mucoromycotina</taxon>
        <taxon>Mucoromycetes</taxon>
        <taxon>Mucorales</taxon>
        <taxon>Lichtheimiaceae</taxon>
        <taxon>Circinella</taxon>
    </lineage>
</organism>
<dbReference type="Proteomes" id="UP000646827">
    <property type="component" value="Unassembled WGS sequence"/>
</dbReference>
<dbReference type="OrthoDB" id="329272at2759"/>
<dbReference type="GO" id="GO:0008080">
    <property type="term" value="F:N-acetyltransferase activity"/>
    <property type="evidence" value="ECO:0007669"/>
    <property type="project" value="TreeGrafter"/>
</dbReference>
<name>A0A8H7VG90_9FUNG</name>
<dbReference type="PANTHER" id="PTHR13355:SF22">
    <property type="entry name" value="SLL0786 PROTEIN"/>
    <property type="match status" value="1"/>
</dbReference>
<protein>
    <recommendedName>
        <fullName evidence="1">N-acetyltransferase domain-containing protein</fullName>
    </recommendedName>
</protein>
<dbReference type="InterPro" id="IPR039143">
    <property type="entry name" value="GNPNAT1-like"/>
</dbReference>
<dbReference type="AlphaFoldDB" id="A0A8H7VG90"/>
<accession>A0A8H7VG90</accession>
<dbReference type="PROSITE" id="PS51186">
    <property type="entry name" value="GNAT"/>
    <property type="match status" value="1"/>
</dbReference>
<dbReference type="UniPathway" id="UPA00113">
    <property type="reaction ID" value="UER00529"/>
</dbReference>
<dbReference type="GO" id="GO:0006048">
    <property type="term" value="P:UDP-N-acetylglucosamine biosynthetic process"/>
    <property type="evidence" value="ECO:0007669"/>
    <property type="project" value="UniProtKB-UniPathway"/>
</dbReference>
<gene>
    <name evidence="2" type="ORF">INT45_011174</name>
</gene>
<dbReference type="Gene3D" id="3.40.630.30">
    <property type="match status" value="1"/>
</dbReference>
<dbReference type="SUPFAM" id="SSF55729">
    <property type="entry name" value="Acyl-CoA N-acyltransferases (Nat)"/>
    <property type="match status" value="1"/>
</dbReference>
<feature type="domain" description="N-acetyltransferase" evidence="1">
    <location>
        <begin position="9"/>
        <end position="162"/>
    </location>
</feature>